<dbReference type="EMBL" id="MN740787">
    <property type="protein sequence ID" value="QHU11662.1"/>
    <property type="molecule type" value="Genomic_DNA"/>
</dbReference>
<accession>A0A6C0K0U8</accession>
<dbReference type="InterPro" id="IPR014903">
    <property type="entry name" value="DUF1796"/>
</dbReference>
<dbReference type="Pfam" id="PF08795">
    <property type="entry name" value="DUF1796"/>
    <property type="match status" value="1"/>
</dbReference>
<evidence type="ECO:0000313" key="1">
    <source>
        <dbReference type="EMBL" id="QHU11662.1"/>
    </source>
</evidence>
<name>A0A6C0K0U8_9ZZZZ</name>
<dbReference type="AlphaFoldDB" id="A0A6C0K0U8"/>
<protein>
    <submittedName>
        <fullName evidence="1">Uncharacterized protein</fullName>
    </submittedName>
</protein>
<reference evidence="1" key="1">
    <citation type="journal article" date="2020" name="Nature">
        <title>Giant virus diversity and host interactions through global metagenomics.</title>
        <authorList>
            <person name="Schulz F."/>
            <person name="Roux S."/>
            <person name="Paez-Espino D."/>
            <person name="Jungbluth S."/>
            <person name="Walsh D.A."/>
            <person name="Denef V.J."/>
            <person name="McMahon K.D."/>
            <person name="Konstantinidis K.T."/>
            <person name="Eloe-Fadrosh E.A."/>
            <person name="Kyrpides N.C."/>
            <person name="Woyke T."/>
        </authorList>
    </citation>
    <scope>NUCLEOTIDE SEQUENCE</scope>
    <source>
        <strain evidence="1">GVMAG-S-1101169-75</strain>
    </source>
</reference>
<sequence length="250" mass="29132">MGHSTLLDAERSPHPFSFFLFTTIWTSQKKKFFFIMTGNNKKEMSSPSKINIIPLGRDCNVAEMLRTLGWRQCALPFDWVYSSLDSICQCFEDNFKLFHTGLKFNKKRNGLIDHYGFIYVHDYPSPADMICSDFHIGEGMLWEYNPVGSDWESHYPLVKSKYDRRVDRFLSMMKSPNPILIFSEFGVKYAKILRQVLTDVYHKTNVLIINSTRETDHEKNAPHNIIHGYFGSDPQKWKQAVEENIGILIS</sequence>
<organism evidence="1">
    <name type="scientific">viral metagenome</name>
    <dbReference type="NCBI Taxonomy" id="1070528"/>
    <lineage>
        <taxon>unclassified sequences</taxon>
        <taxon>metagenomes</taxon>
        <taxon>organismal metagenomes</taxon>
    </lineage>
</organism>
<proteinExistence type="predicted"/>